<evidence type="ECO:0000259" key="3">
    <source>
        <dbReference type="PROSITE" id="PS50043"/>
    </source>
</evidence>
<keyword evidence="5" id="KW-1185">Reference proteome</keyword>
<dbReference type="RefSeq" id="WP_301214853.1">
    <property type="nucleotide sequence ID" value="NZ_JAROCB010000001.1"/>
</dbReference>
<accession>A0ABT8ISV6</accession>
<dbReference type="SUPFAM" id="SSF46894">
    <property type="entry name" value="C-terminal effector domain of the bipartite response regulators"/>
    <property type="match status" value="1"/>
</dbReference>
<dbReference type="SUPFAM" id="SSF52540">
    <property type="entry name" value="P-loop containing nucleoside triphosphate hydrolases"/>
    <property type="match status" value="1"/>
</dbReference>
<dbReference type="InterPro" id="IPR011990">
    <property type="entry name" value="TPR-like_helical_dom_sf"/>
</dbReference>
<dbReference type="Gene3D" id="1.10.10.10">
    <property type="entry name" value="Winged helix-like DNA-binding domain superfamily/Winged helix DNA-binding domain"/>
    <property type="match status" value="1"/>
</dbReference>
<keyword evidence="1" id="KW-0547">Nucleotide-binding</keyword>
<proteinExistence type="predicted"/>
<dbReference type="SUPFAM" id="SSF48452">
    <property type="entry name" value="TPR-like"/>
    <property type="match status" value="1"/>
</dbReference>
<evidence type="ECO:0000256" key="1">
    <source>
        <dbReference type="ARBA" id="ARBA00022741"/>
    </source>
</evidence>
<dbReference type="Gene3D" id="1.25.40.10">
    <property type="entry name" value="Tetratricopeptide repeat domain"/>
    <property type="match status" value="1"/>
</dbReference>
<evidence type="ECO:0000256" key="2">
    <source>
        <dbReference type="ARBA" id="ARBA00022840"/>
    </source>
</evidence>
<dbReference type="SMART" id="SM00421">
    <property type="entry name" value="HTH_LUXR"/>
    <property type="match status" value="1"/>
</dbReference>
<reference evidence="4" key="1">
    <citation type="submission" date="2023-03" db="EMBL/GenBank/DDBJ databases">
        <title>MT1 and MT2 Draft Genomes of Novel Species.</title>
        <authorList>
            <person name="Venkateswaran K."/>
        </authorList>
    </citation>
    <scope>NUCLEOTIDE SEQUENCE</scope>
    <source>
        <strain evidence="4">F6_8S_P_1A</strain>
    </source>
</reference>
<dbReference type="PANTHER" id="PTHR16305:SF35">
    <property type="entry name" value="TRANSCRIPTIONAL ACTIVATOR DOMAIN"/>
    <property type="match status" value="1"/>
</dbReference>
<protein>
    <submittedName>
        <fullName evidence="4">AAA family ATPase</fullName>
    </submittedName>
</protein>
<keyword evidence="2" id="KW-0067">ATP-binding</keyword>
<comment type="caution">
    <text evidence="4">The sequence shown here is derived from an EMBL/GenBank/DDBJ whole genome shotgun (WGS) entry which is preliminary data.</text>
</comment>
<dbReference type="InterPro" id="IPR000792">
    <property type="entry name" value="Tscrpt_reg_LuxR_C"/>
</dbReference>
<gene>
    <name evidence="4" type="ORF">P5G59_00185</name>
</gene>
<evidence type="ECO:0000313" key="4">
    <source>
        <dbReference type="EMBL" id="MDN4595546.1"/>
    </source>
</evidence>
<dbReference type="EMBL" id="JAROCB010000001">
    <property type="protein sequence ID" value="MDN4595546.1"/>
    <property type="molecule type" value="Genomic_DNA"/>
</dbReference>
<name>A0ABT8ISV6_9MICO</name>
<dbReference type="InterPro" id="IPR016032">
    <property type="entry name" value="Sig_transdc_resp-reg_C-effctor"/>
</dbReference>
<dbReference type="InterPro" id="IPR027417">
    <property type="entry name" value="P-loop_NTPase"/>
</dbReference>
<dbReference type="InterPro" id="IPR036388">
    <property type="entry name" value="WH-like_DNA-bd_sf"/>
</dbReference>
<dbReference type="Pfam" id="PF13191">
    <property type="entry name" value="AAA_16"/>
    <property type="match status" value="1"/>
</dbReference>
<dbReference type="PRINTS" id="PR00038">
    <property type="entry name" value="HTHLUXR"/>
</dbReference>
<dbReference type="PANTHER" id="PTHR16305">
    <property type="entry name" value="TESTICULAR SOLUBLE ADENYLYL CYCLASE"/>
    <property type="match status" value="1"/>
</dbReference>
<dbReference type="InterPro" id="IPR041664">
    <property type="entry name" value="AAA_16"/>
</dbReference>
<dbReference type="Gene3D" id="3.40.50.300">
    <property type="entry name" value="P-loop containing nucleotide triphosphate hydrolases"/>
    <property type="match status" value="1"/>
</dbReference>
<organism evidence="4 5">
    <name type="scientific">Leifsonia virtsii</name>
    <dbReference type="NCBI Taxonomy" id="3035915"/>
    <lineage>
        <taxon>Bacteria</taxon>
        <taxon>Bacillati</taxon>
        <taxon>Actinomycetota</taxon>
        <taxon>Actinomycetes</taxon>
        <taxon>Micrococcales</taxon>
        <taxon>Microbacteriaceae</taxon>
        <taxon>Leifsonia</taxon>
    </lineage>
</organism>
<dbReference type="CDD" id="cd06170">
    <property type="entry name" value="LuxR_C_like"/>
    <property type="match status" value="1"/>
</dbReference>
<evidence type="ECO:0000313" key="5">
    <source>
        <dbReference type="Proteomes" id="UP001174210"/>
    </source>
</evidence>
<dbReference type="Pfam" id="PF00196">
    <property type="entry name" value="GerE"/>
    <property type="match status" value="1"/>
</dbReference>
<dbReference type="PROSITE" id="PS50043">
    <property type="entry name" value="HTH_LUXR_2"/>
    <property type="match status" value="1"/>
</dbReference>
<feature type="domain" description="HTH luxR-type" evidence="3">
    <location>
        <begin position="935"/>
        <end position="1000"/>
    </location>
</feature>
<sequence length="1001" mass="106814">MRAPASSTTLVGRESDLAALRDEFATASRGELRAVVIGGEAGIGKSRLLDEFLGEQEQSATVLLGRCVDLGDDGAPYAPFAAVLRRLIQTVGLERVLEAAGPGAGVLSALLPELADDSAVPPRTGAERLYELVTVLLERVSAERPVILAIEDLHWADRSTLELLRFIVRMAESGRLLVLLTYRSDEVPRGHVLRSWLPELERTRRVTRWELARLGDEQVAELVEELLGRVPDDGSLERVTELSEGVPFFVEELVGIDGLRSGDDLPETLRELVLARYERLSEPAQRLLRVLAAGGVCVTHELLAAVFDGTPDELDAAAREAVTANLLAADSTEYLFRHALVREAIHADLLPGERTRYHARYAEALEVSPQRSAVQLSAHWLAAHDVRRAFLASLEAMEEAKRSYAYATVAAMGDRVLELWDGVPDAEVLSGSDRVAVLAQTASALRNAGNNERALALVEAALAEADELPPSRRARLLRDKGQYLGNLNRPGSAQLLEQALATVPPGALPSGDPLRPHLMTELAAQRMLAGHFDAAIETARGAIAEAQESPARMRSIAHNILAASLVESGRIDEGFAEFEIAGTLAAGDAGATLRYLVNASDALNSVGRYAEAVRMAEEGVARARERGVERTSGIWLAANTAEPLIALGRYEQAAAMLRVALGFDDRTGVTAQLQRVRLWVWHGEPKRADDLLRRLRSPLRALAELEQQTRLALARASGEVAIALGDYDRAWLETRGIGAPPFCSLPGYDLPVLAVASRALAELAGAADPVRSVGVLAGGGAGSGPESGPESGRPAAAEAALTAAVLAEARRLESVLEPLRTWPTAAAWAPLIEAELTTSRAAVSPTADRTERYAGAAAAWEQAASAAEHPLAPAQLLPYALLRAARVAQLSGDRSRADRLVTQGRELAEAGGVAMLVRAADAIGAQPPARAAAAASAQGQPLTEREEQVLALIEQGLSNKQIGERLYISAKTASVHVSSILRKTGASSRTEAVYLASRPVT</sequence>
<dbReference type="Proteomes" id="UP001174210">
    <property type="component" value="Unassembled WGS sequence"/>
</dbReference>